<keyword evidence="4" id="KW-1185">Reference proteome</keyword>
<dbReference type="EMBL" id="PVNK01000124">
    <property type="protein sequence ID" value="PRQ02312.1"/>
    <property type="molecule type" value="Genomic_DNA"/>
</dbReference>
<evidence type="ECO:0000313" key="4">
    <source>
        <dbReference type="Proteomes" id="UP000237968"/>
    </source>
</evidence>
<feature type="domain" description="HPt" evidence="2">
    <location>
        <begin position="28"/>
        <end position="119"/>
    </location>
</feature>
<dbReference type="GO" id="GO:0004672">
    <property type="term" value="F:protein kinase activity"/>
    <property type="evidence" value="ECO:0007669"/>
    <property type="project" value="UniProtKB-ARBA"/>
</dbReference>
<organism evidence="3 4">
    <name type="scientific">Enhygromyxa salina</name>
    <dbReference type="NCBI Taxonomy" id="215803"/>
    <lineage>
        <taxon>Bacteria</taxon>
        <taxon>Pseudomonadati</taxon>
        <taxon>Myxococcota</taxon>
        <taxon>Polyangia</taxon>
        <taxon>Nannocystales</taxon>
        <taxon>Nannocystaceae</taxon>
        <taxon>Enhygromyxa</taxon>
    </lineage>
</organism>
<proteinExistence type="predicted"/>
<sequence>MSPAPSPGSSTTLDPASLAQLRELEAVRPGMLAKTAELFLGQAELRLATMDRKLAVGDAEAVADAAHALKGSSHTIGARELGALAAKIELEARAGGDTRELIVALHDALAAIRPAIQALGAEPPE</sequence>
<reference evidence="3 4" key="1">
    <citation type="submission" date="2018-03" db="EMBL/GenBank/DDBJ databases">
        <title>Draft Genome Sequences of the Obligatory Marine Myxobacteria Enhygromyxa salina SWB005.</title>
        <authorList>
            <person name="Poehlein A."/>
            <person name="Moghaddam J.A."/>
            <person name="Harms H."/>
            <person name="Alanjari M."/>
            <person name="Koenig G.M."/>
            <person name="Daniel R."/>
            <person name="Schaeberle T.F."/>
        </authorList>
    </citation>
    <scope>NUCLEOTIDE SEQUENCE [LARGE SCALE GENOMIC DNA]</scope>
    <source>
        <strain evidence="3 4">SWB005</strain>
    </source>
</reference>
<dbReference type="GO" id="GO:0000160">
    <property type="term" value="P:phosphorelay signal transduction system"/>
    <property type="evidence" value="ECO:0007669"/>
    <property type="project" value="InterPro"/>
</dbReference>
<keyword evidence="1" id="KW-0597">Phosphoprotein</keyword>
<protein>
    <submittedName>
        <fullName evidence="3">Hpt domain protein</fullName>
    </submittedName>
</protein>
<gene>
    <name evidence="3" type="ORF">ENSA5_24650</name>
</gene>
<dbReference type="PROSITE" id="PS50894">
    <property type="entry name" value="HPT"/>
    <property type="match status" value="1"/>
</dbReference>
<dbReference type="RefSeq" id="WP_106391867.1">
    <property type="nucleotide sequence ID" value="NZ_PVNK01000124.1"/>
</dbReference>
<dbReference type="InterPro" id="IPR036641">
    <property type="entry name" value="HPT_dom_sf"/>
</dbReference>
<dbReference type="SUPFAM" id="SSF47226">
    <property type="entry name" value="Histidine-containing phosphotransfer domain, HPT domain"/>
    <property type="match status" value="1"/>
</dbReference>
<evidence type="ECO:0000256" key="1">
    <source>
        <dbReference type="PROSITE-ProRule" id="PRU00110"/>
    </source>
</evidence>
<dbReference type="InterPro" id="IPR008207">
    <property type="entry name" value="Sig_transdc_His_kin_Hpt_dom"/>
</dbReference>
<dbReference type="Gene3D" id="1.20.120.160">
    <property type="entry name" value="HPT domain"/>
    <property type="match status" value="1"/>
</dbReference>
<accession>A0A2S9YB80</accession>
<dbReference type="AlphaFoldDB" id="A0A2S9YB80"/>
<feature type="modified residue" description="Phosphohistidine" evidence="1">
    <location>
        <position position="67"/>
    </location>
</feature>
<evidence type="ECO:0000313" key="3">
    <source>
        <dbReference type="EMBL" id="PRQ02312.1"/>
    </source>
</evidence>
<dbReference type="Pfam" id="PF01627">
    <property type="entry name" value="Hpt"/>
    <property type="match status" value="1"/>
</dbReference>
<name>A0A2S9YB80_9BACT</name>
<evidence type="ECO:0000259" key="2">
    <source>
        <dbReference type="PROSITE" id="PS50894"/>
    </source>
</evidence>
<dbReference type="Proteomes" id="UP000237968">
    <property type="component" value="Unassembled WGS sequence"/>
</dbReference>
<comment type="caution">
    <text evidence="3">The sequence shown here is derived from an EMBL/GenBank/DDBJ whole genome shotgun (WGS) entry which is preliminary data.</text>
</comment>